<dbReference type="Proteomes" id="UP000295341">
    <property type="component" value="Unassembled WGS sequence"/>
</dbReference>
<dbReference type="Pfam" id="PF14891">
    <property type="entry name" value="Peptidase_M91"/>
    <property type="match status" value="1"/>
</dbReference>
<protein>
    <submittedName>
        <fullName evidence="1">NleD-like pathogen effector protein (Putative zinc metallopeptidase)</fullName>
    </submittedName>
</protein>
<dbReference type="EMBL" id="SOBT01000012">
    <property type="protein sequence ID" value="TDU24166.1"/>
    <property type="molecule type" value="Genomic_DNA"/>
</dbReference>
<dbReference type="OrthoDB" id="976756at2"/>
<gene>
    <name evidence="1" type="ORF">DFR24_4430</name>
</gene>
<accession>A0A4V3F471</accession>
<dbReference type="RefSeq" id="WP_133883588.1">
    <property type="nucleotide sequence ID" value="NZ_MWIN01000003.1"/>
</dbReference>
<keyword evidence="2" id="KW-1185">Reference proteome</keyword>
<dbReference type="AlphaFoldDB" id="A0A4V3F471"/>
<comment type="caution">
    <text evidence="1">The sequence shown here is derived from an EMBL/GenBank/DDBJ whole genome shotgun (WGS) entry which is preliminary data.</text>
</comment>
<evidence type="ECO:0000313" key="1">
    <source>
        <dbReference type="EMBL" id="TDU24166.1"/>
    </source>
</evidence>
<evidence type="ECO:0000313" key="2">
    <source>
        <dbReference type="Proteomes" id="UP000295341"/>
    </source>
</evidence>
<proteinExistence type="predicted"/>
<sequence>MKTVALTKYPKVRIKGEDKYVTDTAAVLSNQIDKVTVGTALLGAINGTAYTVTVENTTPAEGNYCSATWAGTAKMITAIEQNDAATFQREVAASLATAKRRGITLEHLGRQLANGLTPVTYQAMNNAVRNTSNIVIGRGRSGAQAQEDIGARIMKCMGWLQECADGRIPLAKLPAGWKWDLPRLLRDHLTPGTGCHTTVGFDPYNELPCSLDPAMRKRPPAFGLAHELVHALHNMKGVSMDIKNANNESLEEVITTGLPPYNFEEFSDNKFRAHFSSTSLLRMKY</sequence>
<reference evidence="1 2" key="1">
    <citation type="submission" date="2019-03" db="EMBL/GenBank/DDBJ databases">
        <title>Genomic Encyclopedia of Type Strains, Phase IV (KMG-IV): sequencing the most valuable type-strain genomes for metagenomic binning, comparative biology and taxonomic classification.</title>
        <authorList>
            <person name="Goeker M."/>
        </authorList>
    </citation>
    <scope>NUCLEOTIDE SEQUENCE [LARGE SCALE GENOMIC DNA]</scope>
    <source>
        <strain evidence="1 2">DSM 26377</strain>
    </source>
</reference>
<name>A0A4V3F471_9GAMM</name>
<dbReference type="InterPro" id="IPR028208">
    <property type="entry name" value="Effector_pro_NleD-like"/>
</dbReference>
<organism evidence="1 2">
    <name type="scientific">Panacagrimonas perspica</name>
    <dbReference type="NCBI Taxonomy" id="381431"/>
    <lineage>
        <taxon>Bacteria</taxon>
        <taxon>Pseudomonadati</taxon>
        <taxon>Pseudomonadota</taxon>
        <taxon>Gammaproteobacteria</taxon>
        <taxon>Nevskiales</taxon>
        <taxon>Nevskiaceae</taxon>
        <taxon>Panacagrimonas</taxon>
    </lineage>
</organism>